<comment type="similarity">
    <text evidence="1 3">Belongs to the 5'(3')-deoxyribonucleotidase family.</text>
</comment>
<gene>
    <name evidence="4" type="ORF">D1B33_06560</name>
</gene>
<organism evidence="4 5">
    <name type="scientific">Ureibacillus yapensis</name>
    <dbReference type="NCBI Taxonomy" id="2304605"/>
    <lineage>
        <taxon>Bacteria</taxon>
        <taxon>Bacillati</taxon>
        <taxon>Bacillota</taxon>
        <taxon>Bacilli</taxon>
        <taxon>Bacillales</taxon>
        <taxon>Caryophanaceae</taxon>
        <taxon>Ureibacillus</taxon>
    </lineage>
</organism>
<sequence>MTSKQKPRFGIDIDGTITTPDTLIPHINKQYKTNIVLDDVIEYDFLSAFPHPVDRKEFAKWFKENEAYMYSVSTIAHDAQSILTAWQHTYELFYISARDLSVLEITHKWFKENRVPFHHIELIGSHDKLEIAKKHNVEVFFEDKHDNAVMLAEELKIPVLLFDTPYNRKPAPTNVVRIKTWHEANYWIQKHYE</sequence>
<keyword evidence="5" id="KW-1185">Reference proteome</keyword>
<dbReference type="SUPFAM" id="SSF56784">
    <property type="entry name" value="HAD-like"/>
    <property type="match status" value="1"/>
</dbReference>
<evidence type="ECO:0000256" key="2">
    <source>
        <dbReference type="ARBA" id="ARBA00022801"/>
    </source>
</evidence>
<protein>
    <recommendedName>
        <fullName evidence="3">Nucleotidase</fullName>
        <ecNumber evidence="3">3.1.3.-</ecNumber>
    </recommendedName>
</protein>
<evidence type="ECO:0000313" key="4">
    <source>
        <dbReference type="EMBL" id="RHW38534.1"/>
    </source>
</evidence>
<keyword evidence="2 3" id="KW-0378">Hydrolase</keyword>
<proteinExistence type="inferred from homology"/>
<dbReference type="GO" id="GO:0016787">
    <property type="term" value="F:hydrolase activity"/>
    <property type="evidence" value="ECO:0007669"/>
    <property type="project" value="UniProtKB-KW"/>
</dbReference>
<dbReference type="InterPro" id="IPR052419">
    <property type="entry name" value="5_3-deoxyribonucleotidase-like"/>
</dbReference>
<dbReference type="EMBL" id="QWEI01000002">
    <property type="protein sequence ID" value="RHW38534.1"/>
    <property type="molecule type" value="Genomic_DNA"/>
</dbReference>
<dbReference type="PIRSF" id="PIRSF021362">
    <property type="entry name" value="UCP021362_HAD"/>
    <property type="match status" value="1"/>
</dbReference>
<dbReference type="PANTHER" id="PTHR35134:SF2">
    <property type="entry name" value="NUCLEOTIDASE YQFW-RELATED"/>
    <property type="match status" value="1"/>
</dbReference>
<dbReference type="Proteomes" id="UP000265692">
    <property type="component" value="Unassembled WGS sequence"/>
</dbReference>
<reference evidence="4 5" key="1">
    <citation type="submission" date="2018-08" db="EMBL/GenBank/DDBJ databases">
        <title>Lysinibacillus sp. YLB-03 draft genome sequence.</title>
        <authorList>
            <person name="Yu L."/>
        </authorList>
    </citation>
    <scope>NUCLEOTIDE SEQUENCE [LARGE SCALE GENOMIC DNA]</scope>
    <source>
        <strain evidence="4 5">YLB-03</strain>
    </source>
</reference>
<comment type="caution">
    <text evidence="4">The sequence shown here is derived from an EMBL/GenBank/DDBJ whole genome shotgun (WGS) entry which is preliminary data.</text>
</comment>
<evidence type="ECO:0000313" key="5">
    <source>
        <dbReference type="Proteomes" id="UP000265692"/>
    </source>
</evidence>
<dbReference type="EC" id="3.1.3.-" evidence="3"/>
<dbReference type="PANTHER" id="PTHR35134">
    <property type="entry name" value="NUCLEOTIDASE YQFW-RELATED"/>
    <property type="match status" value="1"/>
</dbReference>
<dbReference type="Gene3D" id="3.40.50.1000">
    <property type="entry name" value="HAD superfamily/HAD-like"/>
    <property type="match status" value="1"/>
</dbReference>
<evidence type="ECO:0000256" key="3">
    <source>
        <dbReference type="PIRNR" id="PIRNR021362"/>
    </source>
</evidence>
<dbReference type="AlphaFoldDB" id="A0A396SB35"/>
<accession>A0A396SB35</accession>
<dbReference type="InterPro" id="IPR009206">
    <property type="entry name" value="Nucleotidase_putative"/>
</dbReference>
<dbReference type="OrthoDB" id="2471595at2"/>
<name>A0A396SB35_9BACL</name>
<dbReference type="InterPro" id="IPR023214">
    <property type="entry name" value="HAD_sf"/>
</dbReference>
<dbReference type="RefSeq" id="WP_118875567.1">
    <property type="nucleotide sequence ID" value="NZ_QWEI01000002.1"/>
</dbReference>
<dbReference type="InterPro" id="IPR036412">
    <property type="entry name" value="HAD-like_sf"/>
</dbReference>
<evidence type="ECO:0000256" key="1">
    <source>
        <dbReference type="ARBA" id="ARBA00009589"/>
    </source>
</evidence>